<keyword evidence="3" id="KW-1185">Reference proteome</keyword>
<accession>F7VLG4</accession>
<feature type="region of interest" description="Disordered" evidence="1">
    <location>
        <begin position="41"/>
        <end position="67"/>
    </location>
</feature>
<reference evidence="2 3" key="1">
    <citation type="journal article" date="2010" name="PLoS Genet.">
        <title>De novo assembly of a 40 Mb eukaryotic genome from short sequence reads: Sordaria macrospora, a model organism for fungal morphogenesis.</title>
        <authorList>
            <person name="Nowrousian M."/>
            <person name="Stajich J."/>
            <person name="Chu M."/>
            <person name="Engh I."/>
            <person name="Espagne E."/>
            <person name="Halliday K."/>
            <person name="Kamerewerd J."/>
            <person name="Kempken F."/>
            <person name="Knab B."/>
            <person name="Kuo H.C."/>
            <person name="Osiewacz H.D."/>
            <person name="Poeggeler S."/>
            <person name="Read N."/>
            <person name="Seiler S."/>
            <person name="Smith K."/>
            <person name="Zickler D."/>
            <person name="Kueck U."/>
            <person name="Freitag M."/>
        </authorList>
    </citation>
    <scope>NUCLEOTIDE SEQUENCE [LARGE SCALE GENOMIC DNA]</scope>
    <source>
        <strain evidence="3">ATCC MYA-333 / DSM 997 / K(L3346) / K-hell</strain>
        <tissue evidence="2">Mycelium</tissue>
    </source>
</reference>
<protein>
    <submittedName>
        <fullName evidence="2">WGS project CABT00000000 data, contig 2.1</fullName>
    </submittedName>
</protein>
<feature type="compositionally biased region" description="Polar residues" evidence="1">
    <location>
        <begin position="144"/>
        <end position="153"/>
    </location>
</feature>
<gene>
    <name evidence="2" type="ORF">SMAC_00557</name>
</gene>
<dbReference type="HOGENOM" id="CLU_1294738_0_0_1"/>
<organism evidence="2 3">
    <name type="scientific">Sordaria macrospora (strain ATCC MYA-333 / DSM 997 / K(L3346) / K-hell)</name>
    <dbReference type="NCBI Taxonomy" id="771870"/>
    <lineage>
        <taxon>Eukaryota</taxon>
        <taxon>Fungi</taxon>
        <taxon>Dikarya</taxon>
        <taxon>Ascomycota</taxon>
        <taxon>Pezizomycotina</taxon>
        <taxon>Sordariomycetes</taxon>
        <taxon>Sordariomycetidae</taxon>
        <taxon>Sordariales</taxon>
        <taxon>Sordariaceae</taxon>
        <taxon>Sordaria</taxon>
    </lineage>
</organism>
<dbReference type="OMA" id="QFNQHAN"/>
<proteinExistence type="predicted"/>
<dbReference type="AlphaFoldDB" id="F7VLG4"/>
<dbReference type="Proteomes" id="UP000001881">
    <property type="component" value="Unassembled WGS sequence"/>
</dbReference>
<evidence type="ECO:0000313" key="3">
    <source>
        <dbReference type="Proteomes" id="UP000001881"/>
    </source>
</evidence>
<sequence length="233" mass="24873">MFIQRLGSRQQLHAAALVLAATASTIAEKARSTSQLIEKTLLPPPASFSNTDSKPDPSNPYPSNPSLKTLNNLAAKLLQFNQHANTLGDCITSASSSGVADVLAKALDHALTRCEQGVEIMKGQVELVRGDGDVLELDPAGETGTPTGEQQNGGVEANAEKGSKKRDVDGQVVEEYVNLLIAYSRVFIFFSQIVIVNEEEQAEWMARNEVGKILALADEAADKVLAGKSIVTQ</sequence>
<dbReference type="eggNOG" id="ENOG502RJGZ">
    <property type="taxonomic scope" value="Eukaryota"/>
</dbReference>
<feature type="region of interest" description="Disordered" evidence="1">
    <location>
        <begin position="137"/>
        <end position="164"/>
    </location>
</feature>
<dbReference type="InParanoid" id="F7VLG4"/>
<evidence type="ECO:0000256" key="1">
    <source>
        <dbReference type="SAM" id="MobiDB-lite"/>
    </source>
</evidence>
<dbReference type="OrthoDB" id="4583018at2759"/>
<comment type="caution">
    <text evidence="2">The sequence shown here is derived from an EMBL/GenBank/DDBJ whole genome shotgun (WGS) entry which is preliminary data.</text>
</comment>
<dbReference type="VEuPathDB" id="FungiDB:SMAC_00557"/>
<dbReference type="EMBL" id="CABT02000001">
    <property type="protein sequence ID" value="CCC06342.1"/>
    <property type="molecule type" value="Genomic_DNA"/>
</dbReference>
<evidence type="ECO:0000313" key="2">
    <source>
        <dbReference type="EMBL" id="CCC06342.1"/>
    </source>
</evidence>
<name>F7VLG4_SORMK</name>